<organism evidence="1 2">
    <name type="scientific">Streptomyces virginiae</name>
    <name type="common">Streptomyces cinnamonensis</name>
    <dbReference type="NCBI Taxonomy" id="1961"/>
    <lineage>
        <taxon>Bacteria</taxon>
        <taxon>Bacillati</taxon>
        <taxon>Actinomycetota</taxon>
        <taxon>Actinomycetes</taxon>
        <taxon>Kitasatosporales</taxon>
        <taxon>Streptomycetaceae</taxon>
        <taxon>Streptomyces</taxon>
    </lineage>
</organism>
<dbReference type="Proteomes" id="UP001432039">
    <property type="component" value="Chromosome"/>
</dbReference>
<evidence type="ECO:0000313" key="1">
    <source>
        <dbReference type="EMBL" id="WUQ14130.1"/>
    </source>
</evidence>
<proteinExistence type="predicted"/>
<dbReference type="EMBL" id="CP108090">
    <property type="protein sequence ID" value="WUQ14130.1"/>
    <property type="molecule type" value="Genomic_DNA"/>
</dbReference>
<accession>A0ABZ1TFA5</accession>
<dbReference type="RefSeq" id="WP_328962947.1">
    <property type="nucleotide sequence ID" value="NZ_CP108090.1"/>
</dbReference>
<sequence length="240" mass="25693">MTTSTTAQHLATIGILWPHLDNALDQHGGSSWPPAGRMRDYLTALDQADADEARALRALERDPQQVGETRAPLNIRILDTARLVEGTLVHLADTIAPQITITASTHAPADWLARGWAPEDARRRDTTAVFEQADPARWRYVGLRTAEYAAGWLHARVLGEDGPFRPLSAAQLLHVEQVAAGCADRIAAALDLTTRTTPAGHPCPSCFGELTVISGGGRDPEARCAGACGRVWTLADAVAA</sequence>
<gene>
    <name evidence="1" type="ORF">OG517_23385</name>
</gene>
<evidence type="ECO:0000313" key="2">
    <source>
        <dbReference type="Proteomes" id="UP001432039"/>
    </source>
</evidence>
<reference evidence="1" key="1">
    <citation type="submission" date="2022-10" db="EMBL/GenBank/DDBJ databases">
        <title>The complete genomes of actinobacterial strains from the NBC collection.</title>
        <authorList>
            <person name="Joergensen T.S."/>
            <person name="Alvarez Arevalo M."/>
            <person name="Sterndorff E.B."/>
            <person name="Faurdal D."/>
            <person name="Vuksanovic O."/>
            <person name="Mourched A.-S."/>
            <person name="Charusanti P."/>
            <person name="Shaw S."/>
            <person name="Blin K."/>
            <person name="Weber T."/>
        </authorList>
    </citation>
    <scope>NUCLEOTIDE SEQUENCE</scope>
    <source>
        <strain evidence="1">NBC_00248</strain>
    </source>
</reference>
<keyword evidence="2" id="KW-1185">Reference proteome</keyword>
<name>A0ABZ1TFA5_STRVG</name>
<protein>
    <submittedName>
        <fullName evidence="1">Uncharacterized protein</fullName>
    </submittedName>
</protein>